<name>A0ABV1D8Y3_9FIRM</name>
<evidence type="ECO:0000313" key="2">
    <source>
        <dbReference type="Proteomes" id="UP001454086"/>
    </source>
</evidence>
<proteinExistence type="predicted"/>
<sequence>MERKVSLEEISDGKLYGSNDLVKADCGDCSGCSACCRGMGSSILLDPYDIMRLTKGLHMQFEQLLSGHLELNVVDYMILPNLKMSGGDERCSFLNDQGRCSIHPIRPGFCRLFPLGRVYEDRSFRYFLQVHECLRENRTKVKVRKWIDTPDFKAYERFVADWHYFLKDLGEAMKDSGSQETMKAVNMYVLNRFYVTPYGENEDFYPQFYRRLEEAAAFAAGQGIRTGGQYGSENG</sequence>
<reference evidence="1 2" key="1">
    <citation type="submission" date="2024-03" db="EMBL/GenBank/DDBJ databases">
        <title>Human intestinal bacterial collection.</title>
        <authorList>
            <person name="Pauvert C."/>
            <person name="Hitch T.C.A."/>
            <person name="Clavel T."/>
        </authorList>
    </citation>
    <scope>NUCLEOTIDE SEQUENCE [LARGE SCALE GENOMIC DNA]</scope>
    <source>
        <strain evidence="1 2">CLA-SR-H021</strain>
    </source>
</reference>
<protein>
    <submittedName>
        <fullName evidence="1">YkgJ family cysteine cluster protein</fullName>
    </submittedName>
</protein>
<dbReference type="Proteomes" id="UP001454086">
    <property type="component" value="Unassembled WGS sequence"/>
</dbReference>
<gene>
    <name evidence="1" type="ORF">WMQ36_17900</name>
</gene>
<dbReference type="EMBL" id="JBBMFM010000077">
    <property type="protein sequence ID" value="MEQ2426848.1"/>
    <property type="molecule type" value="Genomic_DNA"/>
</dbReference>
<comment type="caution">
    <text evidence="1">The sequence shown here is derived from an EMBL/GenBank/DDBJ whole genome shotgun (WGS) entry which is preliminary data.</text>
</comment>
<organism evidence="1 2">
    <name type="scientific">Enterocloster hominis</name>
    <name type="common">ex Hitch et al. 2024</name>
    <dbReference type="NCBI Taxonomy" id="1917870"/>
    <lineage>
        <taxon>Bacteria</taxon>
        <taxon>Bacillati</taxon>
        <taxon>Bacillota</taxon>
        <taxon>Clostridia</taxon>
        <taxon>Lachnospirales</taxon>
        <taxon>Lachnospiraceae</taxon>
        <taxon>Enterocloster</taxon>
    </lineage>
</organism>
<accession>A0ABV1D8Y3</accession>
<dbReference type="PANTHER" id="PTHR35866">
    <property type="entry name" value="PUTATIVE-RELATED"/>
    <property type="match status" value="1"/>
</dbReference>
<keyword evidence="2" id="KW-1185">Reference proteome</keyword>
<evidence type="ECO:0000313" key="1">
    <source>
        <dbReference type="EMBL" id="MEQ2426848.1"/>
    </source>
</evidence>
<dbReference type="RefSeq" id="WP_008721176.1">
    <property type="nucleotide sequence ID" value="NZ_JBBMFM010000077.1"/>
</dbReference>
<dbReference type="Pfam" id="PF03692">
    <property type="entry name" value="CxxCxxCC"/>
    <property type="match status" value="1"/>
</dbReference>
<dbReference type="PANTHER" id="PTHR35866:SF1">
    <property type="entry name" value="YKGJ FAMILY CYSTEINE CLUSTER PROTEIN"/>
    <property type="match status" value="1"/>
</dbReference>
<dbReference type="InterPro" id="IPR005358">
    <property type="entry name" value="Puta_zinc/iron-chelating_dom"/>
</dbReference>